<keyword evidence="10" id="KW-1185">Reference proteome</keyword>
<evidence type="ECO:0000313" key="10">
    <source>
        <dbReference type="Proteomes" id="UP001202328"/>
    </source>
</evidence>
<evidence type="ECO:0000259" key="7">
    <source>
        <dbReference type="PROSITE" id="PS50089"/>
    </source>
</evidence>
<dbReference type="PANTHER" id="PTHR12549">
    <property type="entry name" value="JMJC DOMAIN-CONTAINING HISTONE DEMETHYLATION PROTEIN"/>
    <property type="match status" value="1"/>
</dbReference>
<keyword evidence="5" id="KW-0862">Zinc</keyword>
<dbReference type="InterPro" id="IPR001841">
    <property type="entry name" value="Znf_RING"/>
</dbReference>
<sequence length="1024" mass="118193">MKGDREIVKLNNYSFPEKRSRKRKDFSGFVSDYVDEEKEDEKKSKKKLIEGNRKPEKKSIECKVKIDVIENKKMKKERDGDNENYWKMIEKKRSRYDEEEKEENENLNSVIKKMRGKGEIYEIKGLGKKQKVEYIDLEESDTGWKEERKEKDCASGSATTSRSRRRPPPQSSLCSLERVSKDARRKMSVEIPKKNKGKEEEFLRCHQCVGLKYEGVVVCCKNCKAKRYCLACIRRWYPRHTAESIAESCPFCRGSCNCKPCLRLCNVSKDLKSQEMKMEAEERLKYCKYLLQALLPVLNQIHEEQAMEKELEAKIQGISLSELEIEQTICYPDERFYCNNCKTSIVDLYRSCSNCSYDLCLSCCREIRDGSLQRSEEVIMKFIDRGKLYLHGGASLPVLEDVPGSSRVKCGSEAIAVNAQNHVKLKPKWKVGSNGSIPCSSEEVDACGSGHLELKCILPENWVSELKRRAEEMALKYELWDMLATHTQWCSCFNSVGNIDLHKNNLRRSAYREDSDDNYLYCPIAREIQHGDMQHFQKHWIKGEPVIVRNIVDFTTGLSWEPMVMWRALRKINNSKSSPYLALKAIDCLDWCEVEINIHQFFKGYSEGRSHFNSWPEMLKLKDWPPSNLFEELLPRHGAEFISSLPYQEYTNPKSGFLNLATKLPEEALRPDLGPKTYIAYGNGKELGRGDSVTKLHCDLSDAVNILMHTEEVSLNARQISTIEALKKVHRAQDEKELFLNPPMKSQVDVKHLSSAVRNGNPEPVVTKVMTTHEESIFEACIKTEVHNLATLEAADSHLLQPTQSNKRDVCMVHAIHDGNMLDVGVQNVGSLMVAGAKAQIDETHGEIKVNENDYKWDEEQNNIDVWEKSNGGALWDIFRRQDVPKLQEYLRKHSREFRNIYCSPVEQVIHPVHDQTFYLTAKHKRKLKEEFGIEPWTFVQELGEAVFIPAGCPHQVRNLKSCIKVAVDFVSPENVQECARLTQEFRLLPKNHRAKEDKLEIKKMILHTINKVVKDLEEHMVRS</sequence>
<dbReference type="EMBL" id="JAJJMB010008592">
    <property type="protein sequence ID" value="KAI3922934.1"/>
    <property type="molecule type" value="Genomic_DNA"/>
</dbReference>
<dbReference type="GO" id="GO:0031490">
    <property type="term" value="F:chromatin DNA binding"/>
    <property type="evidence" value="ECO:0007669"/>
    <property type="project" value="TreeGrafter"/>
</dbReference>
<comment type="similarity">
    <text evidence="2">Belongs to the JARID1 histone demethylase family.</text>
</comment>
<comment type="caution">
    <text evidence="9">The sequence shown here is derived from an EMBL/GenBank/DDBJ whole genome shotgun (WGS) entry which is preliminary data.</text>
</comment>
<name>A0AAD4XLW1_9MAGN</name>
<proteinExistence type="inferred from homology"/>
<feature type="compositionally biased region" description="Basic and acidic residues" evidence="6">
    <location>
        <begin position="40"/>
        <end position="55"/>
    </location>
</feature>
<dbReference type="PROSITE" id="PS51184">
    <property type="entry name" value="JMJC"/>
    <property type="match status" value="1"/>
</dbReference>
<dbReference type="PROSITE" id="PS50089">
    <property type="entry name" value="ZF_RING_2"/>
    <property type="match status" value="1"/>
</dbReference>
<gene>
    <name evidence="9" type="ORF">MKW98_007065</name>
</gene>
<dbReference type="GO" id="GO:0032454">
    <property type="term" value="F:histone H3K9 demethylase activity"/>
    <property type="evidence" value="ECO:0007669"/>
    <property type="project" value="InterPro"/>
</dbReference>
<evidence type="ECO:0000256" key="1">
    <source>
        <dbReference type="ARBA" id="ARBA00004123"/>
    </source>
</evidence>
<evidence type="ECO:0000313" key="9">
    <source>
        <dbReference type="EMBL" id="KAI3922934.1"/>
    </source>
</evidence>
<dbReference type="SUPFAM" id="SSF51197">
    <property type="entry name" value="Clavaminate synthase-like"/>
    <property type="match status" value="1"/>
</dbReference>
<evidence type="ECO:0000256" key="3">
    <source>
        <dbReference type="ARBA" id="ARBA00022723"/>
    </source>
</evidence>
<dbReference type="Proteomes" id="UP001202328">
    <property type="component" value="Unassembled WGS sequence"/>
</dbReference>
<dbReference type="InterPro" id="IPR045109">
    <property type="entry name" value="LSDs-like"/>
</dbReference>
<feature type="region of interest" description="Disordered" evidence="6">
    <location>
        <begin position="147"/>
        <end position="173"/>
    </location>
</feature>
<protein>
    <recommendedName>
        <fullName evidence="11">Lysine-specific demethylase JMJ25-like</fullName>
    </recommendedName>
</protein>
<dbReference type="GO" id="GO:0000118">
    <property type="term" value="C:histone deacetylase complex"/>
    <property type="evidence" value="ECO:0007669"/>
    <property type="project" value="TreeGrafter"/>
</dbReference>
<dbReference type="GO" id="GO:0003712">
    <property type="term" value="F:transcription coregulator activity"/>
    <property type="evidence" value="ECO:0007669"/>
    <property type="project" value="TreeGrafter"/>
</dbReference>
<keyword evidence="5" id="KW-0863">Zinc-finger</keyword>
<dbReference type="Pfam" id="PF02373">
    <property type="entry name" value="JmjC"/>
    <property type="match status" value="1"/>
</dbReference>
<dbReference type="GO" id="GO:0000785">
    <property type="term" value="C:chromatin"/>
    <property type="evidence" value="ECO:0007669"/>
    <property type="project" value="TreeGrafter"/>
</dbReference>
<evidence type="ECO:0000256" key="2">
    <source>
        <dbReference type="ARBA" id="ARBA00006801"/>
    </source>
</evidence>
<evidence type="ECO:0000256" key="6">
    <source>
        <dbReference type="SAM" id="MobiDB-lite"/>
    </source>
</evidence>
<dbReference type="FunFam" id="2.60.120.650:FF:000033">
    <property type="entry name" value="Transcription factor jumonji (JmjC) domain-containing protein"/>
    <property type="match status" value="1"/>
</dbReference>
<accession>A0AAD4XLW1</accession>
<evidence type="ECO:0000259" key="8">
    <source>
        <dbReference type="PROSITE" id="PS51184"/>
    </source>
</evidence>
<evidence type="ECO:0000256" key="4">
    <source>
        <dbReference type="ARBA" id="ARBA00023242"/>
    </source>
</evidence>
<dbReference type="InterPro" id="IPR003347">
    <property type="entry name" value="JmjC_dom"/>
</dbReference>
<evidence type="ECO:0000256" key="5">
    <source>
        <dbReference type="PROSITE-ProRule" id="PRU00175"/>
    </source>
</evidence>
<organism evidence="9 10">
    <name type="scientific">Papaver atlanticum</name>
    <dbReference type="NCBI Taxonomy" id="357466"/>
    <lineage>
        <taxon>Eukaryota</taxon>
        <taxon>Viridiplantae</taxon>
        <taxon>Streptophyta</taxon>
        <taxon>Embryophyta</taxon>
        <taxon>Tracheophyta</taxon>
        <taxon>Spermatophyta</taxon>
        <taxon>Magnoliopsida</taxon>
        <taxon>Ranunculales</taxon>
        <taxon>Papaveraceae</taxon>
        <taxon>Papaveroideae</taxon>
        <taxon>Papaver</taxon>
    </lineage>
</organism>
<reference evidence="9" key="1">
    <citation type="submission" date="2022-04" db="EMBL/GenBank/DDBJ databases">
        <title>A functionally conserved STORR gene fusion in Papaver species that diverged 16.8 million years ago.</title>
        <authorList>
            <person name="Catania T."/>
        </authorList>
    </citation>
    <scope>NUCLEOTIDE SEQUENCE</scope>
    <source>
        <strain evidence="9">S-188037</strain>
    </source>
</reference>
<feature type="region of interest" description="Disordered" evidence="6">
    <location>
        <begin position="36"/>
        <end position="55"/>
    </location>
</feature>
<dbReference type="GO" id="GO:0006357">
    <property type="term" value="P:regulation of transcription by RNA polymerase II"/>
    <property type="evidence" value="ECO:0007669"/>
    <property type="project" value="TreeGrafter"/>
</dbReference>
<keyword evidence="4" id="KW-0539">Nucleus</keyword>
<evidence type="ECO:0008006" key="11">
    <source>
        <dbReference type="Google" id="ProtNLM"/>
    </source>
</evidence>
<feature type="region of interest" description="Disordered" evidence="6">
    <location>
        <begin position="1"/>
        <end position="24"/>
    </location>
</feature>
<dbReference type="GO" id="GO:0008270">
    <property type="term" value="F:zinc ion binding"/>
    <property type="evidence" value="ECO:0007669"/>
    <property type="project" value="UniProtKB-KW"/>
</dbReference>
<feature type="domain" description="RING-type" evidence="7">
    <location>
        <begin position="205"/>
        <end position="253"/>
    </location>
</feature>
<dbReference type="Gene3D" id="2.60.120.650">
    <property type="entry name" value="Cupin"/>
    <property type="match status" value="1"/>
</dbReference>
<dbReference type="AlphaFoldDB" id="A0AAD4XLW1"/>
<comment type="subcellular location">
    <subcellularLocation>
        <location evidence="1">Nucleus</location>
    </subcellularLocation>
</comment>
<feature type="domain" description="JmjC" evidence="8">
    <location>
        <begin position="653"/>
        <end position="987"/>
    </location>
</feature>
<dbReference type="PANTHER" id="PTHR12549:SF11">
    <property type="entry name" value="LYSINE-SPECIFIC DEMETHYLASE JMJ25"/>
    <property type="match status" value="1"/>
</dbReference>
<dbReference type="SMART" id="SM00558">
    <property type="entry name" value="JmjC"/>
    <property type="match status" value="1"/>
</dbReference>
<keyword evidence="3" id="KW-0479">Metal-binding</keyword>